<organism evidence="1 2">
    <name type="scientific">Paenibacillus tritici</name>
    <dbReference type="NCBI Taxonomy" id="1873425"/>
    <lineage>
        <taxon>Bacteria</taxon>
        <taxon>Bacillati</taxon>
        <taxon>Bacillota</taxon>
        <taxon>Bacilli</taxon>
        <taxon>Bacillales</taxon>
        <taxon>Paenibacillaceae</taxon>
        <taxon>Paenibacillus</taxon>
    </lineage>
</organism>
<evidence type="ECO:0000313" key="2">
    <source>
        <dbReference type="Proteomes" id="UP000711047"/>
    </source>
</evidence>
<sequence>MKVHETFNKSSEKTVNSIKRTKWNKLCFVLYPEGWTFFLKLPWAGNTEEVDGAGSFAVL</sequence>
<comment type="caution">
    <text evidence="1">The sequence shown here is derived from an EMBL/GenBank/DDBJ whole genome shotgun (WGS) entry which is preliminary data.</text>
</comment>
<protein>
    <submittedName>
        <fullName evidence="1">Uncharacterized protein</fullName>
    </submittedName>
</protein>
<dbReference type="Proteomes" id="UP000711047">
    <property type="component" value="Unassembled WGS sequence"/>
</dbReference>
<reference evidence="1 2" key="1">
    <citation type="submission" date="2020-05" db="EMBL/GenBank/DDBJ databases">
        <title>Paenibacillus glebae, sp. nov., Paenibacillus humi sp. nov., Paenibacillus pedi sp. nov., Paenibacillus terrestris sp. nov. and Paenibacillus terricola sp. nov., isolated from a forest top soil sample.</title>
        <authorList>
            <person name="Qi S."/>
            <person name="Carlier A."/>
            <person name="Cnockaert M."/>
            <person name="Vandamme P."/>
        </authorList>
    </citation>
    <scope>NUCLEOTIDE SEQUENCE [LARGE SCALE GENOMIC DNA]</scope>
    <source>
        <strain evidence="1 2">LMG 29502</strain>
    </source>
</reference>
<name>A0ABX2DSY6_9BACL</name>
<accession>A0ABX2DSY6</accession>
<proteinExistence type="predicted"/>
<keyword evidence="2" id="KW-1185">Reference proteome</keyword>
<evidence type="ECO:0000313" key="1">
    <source>
        <dbReference type="EMBL" id="NQX47148.1"/>
    </source>
</evidence>
<dbReference type="EMBL" id="JABMKX010000009">
    <property type="protein sequence ID" value="NQX47148.1"/>
    <property type="molecule type" value="Genomic_DNA"/>
</dbReference>
<gene>
    <name evidence="1" type="ORF">HQN87_17595</name>
</gene>